<reference evidence="1" key="1">
    <citation type="submission" date="2021-11" db="EMBL/GenBank/DDBJ databases">
        <title>Australian commercial rhizobial inoculants.</title>
        <authorList>
            <person name="Kohlmeier M.G."/>
            <person name="O'Hara G.W."/>
            <person name="Colombi E."/>
            <person name="Ramsay J.P."/>
            <person name="Terpolilli J."/>
        </authorList>
    </citation>
    <scope>NUCLEOTIDE SEQUENCE</scope>
    <source>
        <strain evidence="1">CC829</strain>
    </source>
</reference>
<protein>
    <submittedName>
        <fullName evidence="1">Uncharacterized protein</fullName>
    </submittedName>
</protein>
<accession>A0ABY3QIL3</accession>
<sequence>MSSAIELIVDGYARLQDRESLGDLRMHRRRLAVDLKARTGFDCRSSIDQLEQDITAIEAGLEALSGIGRMSGVGRSR</sequence>
<proteinExistence type="predicted"/>
<dbReference type="Proteomes" id="UP001430990">
    <property type="component" value="Chromosome"/>
</dbReference>
<gene>
    <name evidence="1" type="ORF">BjapCC829_38250</name>
</gene>
<dbReference type="RefSeq" id="WP_231143434.1">
    <property type="nucleotide sequence ID" value="NZ_CP088100.1"/>
</dbReference>
<keyword evidence="2" id="KW-1185">Reference proteome</keyword>
<dbReference type="EMBL" id="CP088100">
    <property type="protein sequence ID" value="UFW85698.1"/>
    <property type="molecule type" value="Genomic_DNA"/>
</dbReference>
<evidence type="ECO:0000313" key="2">
    <source>
        <dbReference type="Proteomes" id="UP001430990"/>
    </source>
</evidence>
<evidence type="ECO:0000313" key="1">
    <source>
        <dbReference type="EMBL" id="UFW85698.1"/>
    </source>
</evidence>
<name>A0ABY3QIL3_9BRAD</name>
<organism evidence="1 2">
    <name type="scientific">Bradyrhizobium barranii</name>
    <dbReference type="NCBI Taxonomy" id="2992140"/>
    <lineage>
        <taxon>Bacteria</taxon>
        <taxon>Pseudomonadati</taxon>
        <taxon>Pseudomonadota</taxon>
        <taxon>Alphaproteobacteria</taxon>
        <taxon>Hyphomicrobiales</taxon>
        <taxon>Nitrobacteraceae</taxon>
        <taxon>Bradyrhizobium</taxon>
    </lineage>
</organism>